<dbReference type="PANTHER" id="PTHR30026">
    <property type="entry name" value="OUTER MEMBRANE PROTEIN TOLC"/>
    <property type="match status" value="1"/>
</dbReference>
<reference evidence="9 10" key="1">
    <citation type="submission" date="2022-09" db="EMBL/GenBank/DDBJ databases">
        <title>Draft genome of isolate Be4.</title>
        <authorList>
            <person name="Sanchez-Castro I."/>
            <person name="Martinez-Rodriguez P."/>
            <person name="Descostes M."/>
            <person name="Merroun M."/>
        </authorList>
    </citation>
    <scope>NUCLEOTIDE SEQUENCE [LARGE SCALE GENOMIC DNA]</scope>
    <source>
        <strain evidence="9 10">Be4</strain>
    </source>
</reference>
<keyword evidence="7" id="KW-0998">Cell outer membrane</keyword>
<evidence type="ECO:0000256" key="3">
    <source>
        <dbReference type="ARBA" id="ARBA00022448"/>
    </source>
</evidence>
<keyword evidence="10" id="KW-1185">Reference proteome</keyword>
<dbReference type="EMBL" id="JAODYH010000014">
    <property type="protein sequence ID" value="MCT9812912.1"/>
    <property type="molecule type" value="Genomic_DNA"/>
</dbReference>
<dbReference type="NCBIfam" id="TIGR01844">
    <property type="entry name" value="type_I_sec_TolC"/>
    <property type="match status" value="1"/>
</dbReference>
<evidence type="ECO:0000313" key="10">
    <source>
        <dbReference type="Proteomes" id="UP001525968"/>
    </source>
</evidence>
<evidence type="ECO:0000256" key="4">
    <source>
        <dbReference type="ARBA" id="ARBA00022452"/>
    </source>
</evidence>
<dbReference type="InterPro" id="IPR051906">
    <property type="entry name" value="TolC-like"/>
</dbReference>
<accession>A0ABT2PUF6</accession>
<keyword evidence="4" id="KW-1134">Transmembrane beta strand</keyword>
<evidence type="ECO:0000256" key="2">
    <source>
        <dbReference type="ARBA" id="ARBA00007613"/>
    </source>
</evidence>
<dbReference type="InterPro" id="IPR010130">
    <property type="entry name" value="T1SS_OMP_TolC"/>
</dbReference>
<keyword evidence="8" id="KW-0732">Signal</keyword>
<comment type="caution">
    <text evidence="9">The sequence shown here is derived from an EMBL/GenBank/DDBJ whole genome shotgun (WGS) entry which is preliminary data.</text>
</comment>
<name>A0ABT2PUF6_9BURK</name>
<evidence type="ECO:0000313" key="9">
    <source>
        <dbReference type="EMBL" id="MCT9812912.1"/>
    </source>
</evidence>
<proteinExistence type="inferred from homology"/>
<protein>
    <submittedName>
        <fullName evidence="9">TolC family outer membrane protein</fullName>
    </submittedName>
</protein>
<feature type="signal peptide" evidence="8">
    <location>
        <begin position="1"/>
        <end position="22"/>
    </location>
</feature>
<evidence type="ECO:0000256" key="7">
    <source>
        <dbReference type="ARBA" id="ARBA00023237"/>
    </source>
</evidence>
<dbReference type="Pfam" id="PF02321">
    <property type="entry name" value="OEP"/>
    <property type="match status" value="2"/>
</dbReference>
<dbReference type="RefSeq" id="WP_261502160.1">
    <property type="nucleotide sequence ID" value="NZ_JAODYH010000014.1"/>
</dbReference>
<evidence type="ECO:0000256" key="5">
    <source>
        <dbReference type="ARBA" id="ARBA00022692"/>
    </source>
</evidence>
<dbReference type="Gene3D" id="1.20.1600.10">
    <property type="entry name" value="Outer membrane efflux proteins (OEP)"/>
    <property type="match status" value="1"/>
</dbReference>
<comment type="similarity">
    <text evidence="2">Belongs to the outer membrane factor (OMF) (TC 1.B.17) family.</text>
</comment>
<keyword evidence="3" id="KW-0813">Transport</keyword>
<dbReference type="SUPFAM" id="SSF56954">
    <property type="entry name" value="Outer membrane efflux proteins (OEP)"/>
    <property type="match status" value="1"/>
</dbReference>
<organism evidence="9 10">
    <name type="scientific">Acidovorax bellezanensis</name>
    <dbReference type="NCBI Taxonomy" id="2976702"/>
    <lineage>
        <taxon>Bacteria</taxon>
        <taxon>Pseudomonadati</taxon>
        <taxon>Pseudomonadota</taxon>
        <taxon>Betaproteobacteria</taxon>
        <taxon>Burkholderiales</taxon>
        <taxon>Comamonadaceae</taxon>
        <taxon>Acidovorax</taxon>
    </lineage>
</organism>
<keyword evidence="5" id="KW-0812">Transmembrane</keyword>
<dbReference type="Proteomes" id="UP001525968">
    <property type="component" value="Unassembled WGS sequence"/>
</dbReference>
<sequence length="509" mass="55914">MKLKKISPFVTALGLSSLVVGAGAQQAPAAESAAAPVAAVSMPVAPGSALSQVVEQAIMTNPEVRARFQDLTSSLEGQQIARAGWRPQVTAQGWAGREWRSNVPNTPSSDWNRSGWSLELRQLIFDGAAVSNNIRQMGFEKLSKFYDLRATTDTLASDAVAAYLDVQRYREMSHLADENFTMHKITLDQLRERQQSGVGRGVDLEQASGRVSLAQTNLMTENNNLNDVTQRYRRIVGTSPAAVLAPVPSVSDKLPVAGVATDFNEALRVNSTLLSKQALVQAAEASERVANAAFSPTLDLRAGTGRDRTLPDDFYRNVQSSRVQLMLTYNLYRGGADEARVRQTIAQAYAARDVRDFTCRNVQQDMAVAWNNMTRLRQQIPFMRDHELSTAKVRLAYQQQFKIGQRSLLDLLNTENELFDARRALVNAQYDLKKIEYQWLTMAGQVLPALGLAQPHGDSRPEEAKDLALADDALRACLAPLPDTSNLVPVIASYRPGAEPPLLKAAPKP</sequence>
<dbReference type="InterPro" id="IPR003423">
    <property type="entry name" value="OMP_efflux"/>
</dbReference>
<keyword evidence="6" id="KW-0472">Membrane</keyword>
<dbReference type="PANTHER" id="PTHR30026:SF22">
    <property type="entry name" value="OUTER MEMBRANE EFFLUX PROTEIN"/>
    <property type="match status" value="1"/>
</dbReference>
<evidence type="ECO:0000256" key="8">
    <source>
        <dbReference type="SAM" id="SignalP"/>
    </source>
</evidence>
<evidence type="ECO:0000256" key="1">
    <source>
        <dbReference type="ARBA" id="ARBA00004442"/>
    </source>
</evidence>
<feature type="chain" id="PRO_5046349815" evidence="8">
    <location>
        <begin position="23"/>
        <end position="509"/>
    </location>
</feature>
<evidence type="ECO:0000256" key="6">
    <source>
        <dbReference type="ARBA" id="ARBA00023136"/>
    </source>
</evidence>
<gene>
    <name evidence="9" type="ORF">N0K08_19960</name>
</gene>
<comment type="subcellular location">
    <subcellularLocation>
        <location evidence="1">Cell outer membrane</location>
    </subcellularLocation>
</comment>